<evidence type="ECO:0000256" key="6">
    <source>
        <dbReference type="ARBA" id="ARBA00022723"/>
    </source>
</evidence>
<evidence type="ECO:0000259" key="10">
    <source>
        <dbReference type="PROSITE" id="PS50880"/>
    </source>
</evidence>
<evidence type="ECO:0000313" key="12">
    <source>
        <dbReference type="Proteomes" id="UP000248116"/>
    </source>
</evidence>
<keyword evidence="8" id="KW-0862">Zinc</keyword>
<keyword evidence="6" id="KW-0479">Metal-binding</keyword>
<keyword evidence="3" id="KW-0808">Transferase</keyword>
<evidence type="ECO:0000256" key="8">
    <source>
        <dbReference type="ARBA" id="ARBA00022833"/>
    </source>
</evidence>
<protein>
    <recommendedName>
        <fullName evidence="10">Toprim domain-containing protein</fullName>
    </recommendedName>
</protein>
<dbReference type="EMBL" id="PRCW01000140">
    <property type="protein sequence ID" value="PYD46352.1"/>
    <property type="molecule type" value="Genomic_DNA"/>
</dbReference>
<evidence type="ECO:0000256" key="4">
    <source>
        <dbReference type="ARBA" id="ARBA00022695"/>
    </source>
</evidence>
<evidence type="ECO:0000256" key="7">
    <source>
        <dbReference type="ARBA" id="ARBA00022771"/>
    </source>
</evidence>
<dbReference type="Proteomes" id="UP000248116">
    <property type="component" value="Unassembled WGS sequence"/>
</dbReference>
<keyword evidence="1" id="KW-0240">DNA-directed RNA polymerase</keyword>
<evidence type="ECO:0000313" key="11">
    <source>
        <dbReference type="EMBL" id="PYD46352.1"/>
    </source>
</evidence>
<dbReference type="Pfam" id="PF13155">
    <property type="entry name" value="Toprim_2"/>
    <property type="match status" value="1"/>
</dbReference>
<gene>
    <name evidence="11" type="ORF">C3920_15775</name>
</gene>
<dbReference type="SMART" id="SM00493">
    <property type="entry name" value="TOPRIM"/>
    <property type="match status" value="1"/>
</dbReference>
<dbReference type="Gene3D" id="3.90.580.10">
    <property type="entry name" value="Zinc finger, CHC2-type domain"/>
    <property type="match status" value="1"/>
</dbReference>
<dbReference type="Gene3D" id="3.40.1360.10">
    <property type="match status" value="1"/>
</dbReference>
<accession>A0ABX5NXW9</accession>
<proteinExistence type="predicted"/>
<keyword evidence="12" id="KW-1185">Reference proteome</keyword>
<keyword evidence="4" id="KW-0548">Nucleotidyltransferase</keyword>
<dbReference type="SUPFAM" id="SSF56731">
    <property type="entry name" value="DNA primase core"/>
    <property type="match status" value="1"/>
</dbReference>
<dbReference type="InterPro" id="IPR002694">
    <property type="entry name" value="Znf_CHC2"/>
</dbReference>
<organism evidence="11 12">
    <name type="scientific">Novacetimonas pomaceti</name>
    <dbReference type="NCBI Taxonomy" id="2021998"/>
    <lineage>
        <taxon>Bacteria</taxon>
        <taxon>Pseudomonadati</taxon>
        <taxon>Pseudomonadota</taxon>
        <taxon>Alphaproteobacteria</taxon>
        <taxon>Acetobacterales</taxon>
        <taxon>Acetobacteraceae</taxon>
        <taxon>Novacetimonas</taxon>
    </lineage>
</organism>
<evidence type="ECO:0000256" key="3">
    <source>
        <dbReference type="ARBA" id="ARBA00022679"/>
    </source>
</evidence>
<dbReference type="Pfam" id="PF01807">
    <property type="entry name" value="Zn_ribbon_DnaG"/>
    <property type="match status" value="1"/>
</dbReference>
<keyword evidence="2" id="KW-0639">Primosome</keyword>
<sequence length="353" mass="39134">MKTRDDTEALNSLTVRAVGDMLGLKLPTSGTTRCPLPDHEDRTASFDIRRGGLRWICYGCNQRGGAIDLVKSCKGMTFLEAKRWLAAQSGLGFSLTERRRHRAIAKHCSRAVVPVAAPKEEEETPPDHTVYAALLKHAHLLPAGAEYLHGRGFQDSTIADFRISQMPSVTVIRSLIAEFGFARVEAAGLLTKSSTPDRYRAILPEGALLLPYMEAGRIAYFQARILENGVKKDRWRNLNHRHRRLYNVDVLFNPQIRHVAICEGAMDVIAAAQLGRQAIGLIGVSMRLSPKEMIALRGKQVDLLLDWDDAGDRRAADLRKELARFGVAATRKSAPSSGAKDVNDYLREGNSRL</sequence>
<dbReference type="PANTHER" id="PTHR30313">
    <property type="entry name" value="DNA PRIMASE"/>
    <property type="match status" value="1"/>
</dbReference>
<dbReference type="PROSITE" id="PS50880">
    <property type="entry name" value="TOPRIM"/>
    <property type="match status" value="1"/>
</dbReference>
<name>A0ABX5NXW9_9PROT</name>
<feature type="domain" description="Toprim" evidence="10">
    <location>
        <begin position="257"/>
        <end position="337"/>
    </location>
</feature>
<dbReference type="InterPro" id="IPR036977">
    <property type="entry name" value="DNA_primase_Znf_CHC2"/>
</dbReference>
<evidence type="ECO:0000256" key="9">
    <source>
        <dbReference type="ARBA" id="ARBA00023163"/>
    </source>
</evidence>
<dbReference type="InterPro" id="IPR006171">
    <property type="entry name" value="TOPRIM_dom"/>
</dbReference>
<dbReference type="SMART" id="SM00400">
    <property type="entry name" value="ZnF_CHCC"/>
    <property type="match status" value="1"/>
</dbReference>
<evidence type="ECO:0000256" key="1">
    <source>
        <dbReference type="ARBA" id="ARBA00022478"/>
    </source>
</evidence>
<dbReference type="Gene3D" id="3.90.980.10">
    <property type="entry name" value="DNA primase, catalytic core, N-terminal domain"/>
    <property type="match status" value="1"/>
</dbReference>
<reference evidence="11 12" key="1">
    <citation type="submission" date="2018-02" db="EMBL/GenBank/DDBJ databases">
        <authorList>
            <person name="Skraban J."/>
            <person name="Trcek J."/>
        </authorList>
    </citation>
    <scope>NUCLEOTIDE SEQUENCE [LARGE SCALE GENOMIC DNA]</scope>
    <source>
        <strain evidence="11 12">AV446</strain>
    </source>
</reference>
<dbReference type="PANTHER" id="PTHR30313:SF2">
    <property type="entry name" value="DNA PRIMASE"/>
    <property type="match status" value="1"/>
</dbReference>
<keyword evidence="5" id="KW-0235">DNA replication</keyword>
<keyword evidence="7" id="KW-0863">Zinc-finger</keyword>
<evidence type="ECO:0000256" key="5">
    <source>
        <dbReference type="ARBA" id="ARBA00022705"/>
    </source>
</evidence>
<keyword evidence="9" id="KW-0804">Transcription</keyword>
<evidence type="ECO:0000256" key="2">
    <source>
        <dbReference type="ARBA" id="ARBA00022515"/>
    </source>
</evidence>
<comment type="caution">
    <text evidence="11">The sequence shown here is derived from an EMBL/GenBank/DDBJ whole genome shotgun (WGS) entry which is preliminary data.</text>
</comment>
<dbReference type="SUPFAM" id="SSF57783">
    <property type="entry name" value="Zinc beta-ribbon"/>
    <property type="match status" value="1"/>
</dbReference>
<dbReference type="InterPro" id="IPR037068">
    <property type="entry name" value="DNA_primase_core_N_sf"/>
</dbReference>
<dbReference type="InterPro" id="IPR050219">
    <property type="entry name" value="DnaG_primase"/>
</dbReference>